<keyword evidence="2" id="KW-1185">Reference proteome</keyword>
<dbReference type="AlphaFoldDB" id="A0AA40FLP8"/>
<name>A0AA40FLP8_9HYME</name>
<accession>A0AA40FLP8</accession>
<evidence type="ECO:0000313" key="2">
    <source>
        <dbReference type="Proteomes" id="UP001177670"/>
    </source>
</evidence>
<dbReference type="InterPro" id="IPR027417">
    <property type="entry name" value="P-loop_NTPase"/>
</dbReference>
<reference evidence="1" key="1">
    <citation type="submission" date="2021-10" db="EMBL/GenBank/DDBJ databases">
        <title>Melipona bicolor Genome sequencing and assembly.</title>
        <authorList>
            <person name="Araujo N.S."/>
            <person name="Arias M.C."/>
        </authorList>
    </citation>
    <scope>NUCLEOTIDE SEQUENCE</scope>
    <source>
        <strain evidence="1">USP_2M_L1-L4_2017</strain>
        <tissue evidence="1">Whole body</tissue>
    </source>
</reference>
<dbReference type="Pfam" id="PF08477">
    <property type="entry name" value="Roc"/>
    <property type="match status" value="1"/>
</dbReference>
<proteinExistence type="predicted"/>
<dbReference type="EMBL" id="JAHYIQ010000027">
    <property type="protein sequence ID" value="KAK1121216.1"/>
    <property type="molecule type" value="Genomic_DNA"/>
</dbReference>
<dbReference type="Gene3D" id="3.40.50.300">
    <property type="entry name" value="P-loop containing nucleotide triphosphate hydrolases"/>
    <property type="match status" value="1"/>
</dbReference>
<comment type="caution">
    <text evidence="1">The sequence shown here is derived from an EMBL/GenBank/DDBJ whole genome shotgun (WGS) entry which is preliminary data.</text>
</comment>
<dbReference type="SUPFAM" id="SSF52540">
    <property type="entry name" value="P-loop containing nucleoside triphosphate hydrolases"/>
    <property type="match status" value="1"/>
</dbReference>
<evidence type="ECO:0008006" key="3">
    <source>
        <dbReference type="Google" id="ProtNLM"/>
    </source>
</evidence>
<protein>
    <recommendedName>
        <fullName evidence="3">Rab-like protein 5</fullName>
    </recommendedName>
</protein>
<evidence type="ECO:0000313" key="1">
    <source>
        <dbReference type="EMBL" id="KAK1121216.1"/>
    </source>
</evidence>
<gene>
    <name evidence="1" type="ORF">K0M31_010523</name>
</gene>
<organism evidence="1 2">
    <name type="scientific">Melipona bicolor</name>
    <dbReference type="NCBI Taxonomy" id="60889"/>
    <lineage>
        <taxon>Eukaryota</taxon>
        <taxon>Metazoa</taxon>
        <taxon>Ecdysozoa</taxon>
        <taxon>Arthropoda</taxon>
        <taxon>Hexapoda</taxon>
        <taxon>Insecta</taxon>
        <taxon>Pterygota</taxon>
        <taxon>Neoptera</taxon>
        <taxon>Endopterygota</taxon>
        <taxon>Hymenoptera</taxon>
        <taxon>Apocrita</taxon>
        <taxon>Aculeata</taxon>
        <taxon>Apoidea</taxon>
        <taxon>Anthophila</taxon>
        <taxon>Apidae</taxon>
        <taxon>Melipona</taxon>
    </lineage>
</organism>
<dbReference type="Proteomes" id="UP001177670">
    <property type="component" value="Unassembled WGS sequence"/>
</dbReference>
<sequence>MQPLKIIVIGPIRSGKTTISNFLADATEIPYDYHPTKGVRILEFEVQNIIMNNKHITKDIELWDCSGDHKFGNCWPAIRKDIHGVIFVYNEKSSDCLKEIQQLYDYFIDQTKLDPDRCVIFCYDPEKKNPEISKIISSTFMKISHIKCNIESGGSKLKADFASFISTILNKMHNYTNQEDKNVLNENILFAK</sequence>